<dbReference type="AlphaFoldDB" id="A0A811UWG2"/>
<dbReference type="EMBL" id="CAJHJT010000034">
    <property type="protein sequence ID" value="CAD7003014.1"/>
    <property type="molecule type" value="Genomic_DNA"/>
</dbReference>
<accession>A0A811UWG2</accession>
<organism evidence="1 2">
    <name type="scientific">Ceratitis capitata</name>
    <name type="common">Mediterranean fruit fly</name>
    <name type="synonym">Tephritis capitata</name>
    <dbReference type="NCBI Taxonomy" id="7213"/>
    <lineage>
        <taxon>Eukaryota</taxon>
        <taxon>Metazoa</taxon>
        <taxon>Ecdysozoa</taxon>
        <taxon>Arthropoda</taxon>
        <taxon>Hexapoda</taxon>
        <taxon>Insecta</taxon>
        <taxon>Pterygota</taxon>
        <taxon>Neoptera</taxon>
        <taxon>Endopterygota</taxon>
        <taxon>Diptera</taxon>
        <taxon>Brachycera</taxon>
        <taxon>Muscomorpha</taxon>
        <taxon>Tephritoidea</taxon>
        <taxon>Tephritidae</taxon>
        <taxon>Ceratitis</taxon>
        <taxon>Ceratitis</taxon>
    </lineage>
</organism>
<evidence type="ECO:0000313" key="2">
    <source>
        <dbReference type="Proteomes" id="UP000606786"/>
    </source>
</evidence>
<protein>
    <submittedName>
        <fullName evidence="1">(Mediterranean fruit fly) hypothetical protein</fullName>
    </submittedName>
</protein>
<proteinExistence type="predicted"/>
<evidence type="ECO:0000313" key="1">
    <source>
        <dbReference type="EMBL" id="CAD7003014.1"/>
    </source>
</evidence>
<dbReference type="Proteomes" id="UP000606786">
    <property type="component" value="Unassembled WGS sequence"/>
</dbReference>
<comment type="caution">
    <text evidence="1">The sequence shown here is derived from an EMBL/GenBank/DDBJ whole genome shotgun (WGS) entry which is preliminary data.</text>
</comment>
<keyword evidence="2" id="KW-1185">Reference proteome</keyword>
<reference evidence="1" key="1">
    <citation type="submission" date="2020-11" db="EMBL/GenBank/DDBJ databases">
        <authorList>
            <person name="Whitehead M."/>
        </authorList>
    </citation>
    <scope>NUCLEOTIDE SEQUENCE</scope>
    <source>
        <strain evidence="1">EGII</strain>
    </source>
</reference>
<name>A0A811UWG2_CERCA</name>
<gene>
    <name evidence="1" type="ORF">CCAP1982_LOCUS11477</name>
</gene>
<sequence length="118" mass="13555">MPRWTKHGRRSVYHYPSHTTLLQTRCKDIDRHCRRATDMARRQMTAIANYQHSVTFTLLYQTLLGFYAAAGVANARRKVSAKVLLHSYKPPAHVAHLCAIITPRRPTVTKIQSRLGMN</sequence>